<dbReference type="GeneID" id="5034777"/>
<name>A0DEX8_PARTE</name>
<sequence length="131" mass="15785">MILKIEFWIPLNHCLKQIKKIDILSQLDEQQQKDQIDDQQTEVCSEKNLNKDNLSNDQYIVVSKFKDHDEEEEEEDQISINLDDLFEFQSNYKEQKTHDRQDISIYDSLRKKIDFKTAFKIVDIVKLYENI</sequence>
<dbReference type="RefSeq" id="XP_001448992.1">
    <property type="nucleotide sequence ID" value="XM_001448955.1"/>
</dbReference>
<dbReference type="Proteomes" id="UP000000600">
    <property type="component" value="Unassembled WGS sequence"/>
</dbReference>
<reference evidence="1 2" key="1">
    <citation type="journal article" date="2006" name="Nature">
        <title>Global trends of whole-genome duplications revealed by the ciliate Paramecium tetraurelia.</title>
        <authorList>
            <consortium name="Genoscope"/>
            <person name="Aury J.-M."/>
            <person name="Jaillon O."/>
            <person name="Duret L."/>
            <person name="Noel B."/>
            <person name="Jubin C."/>
            <person name="Porcel B.M."/>
            <person name="Segurens B."/>
            <person name="Daubin V."/>
            <person name="Anthouard V."/>
            <person name="Aiach N."/>
            <person name="Arnaiz O."/>
            <person name="Billaut A."/>
            <person name="Beisson J."/>
            <person name="Blanc I."/>
            <person name="Bouhouche K."/>
            <person name="Camara F."/>
            <person name="Duharcourt S."/>
            <person name="Guigo R."/>
            <person name="Gogendeau D."/>
            <person name="Katinka M."/>
            <person name="Keller A.-M."/>
            <person name="Kissmehl R."/>
            <person name="Klotz C."/>
            <person name="Koll F."/>
            <person name="Le Moue A."/>
            <person name="Lepere C."/>
            <person name="Malinsky S."/>
            <person name="Nowacki M."/>
            <person name="Nowak J.K."/>
            <person name="Plattner H."/>
            <person name="Poulain J."/>
            <person name="Ruiz F."/>
            <person name="Serrano V."/>
            <person name="Zagulski M."/>
            <person name="Dessen P."/>
            <person name="Betermier M."/>
            <person name="Weissenbach J."/>
            <person name="Scarpelli C."/>
            <person name="Schachter V."/>
            <person name="Sperling L."/>
            <person name="Meyer E."/>
            <person name="Cohen J."/>
            <person name="Wincker P."/>
        </authorList>
    </citation>
    <scope>NUCLEOTIDE SEQUENCE [LARGE SCALE GENOMIC DNA]</scope>
    <source>
        <strain evidence="1 2">Stock d4-2</strain>
    </source>
</reference>
<dbReference type="EMBL" id="CT868407">
    <property type="protein sequence ID" value="CAK81595.1"/>
    <property type="molecule type" value="Genomic_DNA"/>
</dbReference>
<keyword evidence="2" id="KW-1185">Reference proteome</keyword>
<proteinExistence type="predicted"/>
<dbReference type="HOGENOM" id="CLU_1931628_0_0_1"/>
<evidence type="ECO:0000313" key="2">
    <source>
        <dbReference type="Proteomes" id="UP000000600"/>
    </source>
</evidence>
<accession>A0DEX8</accession>
<dbReference type="InParanoid" id="A0DEX8"/>
<evidence type="ECO:0000313" key="1">
    <source>
        <dbReference type="EMBL" id="CAK81595.1"/>
    </source>
</evidence>
<organism evidence="1 2">
    <name type="scientific">Paramecium tetraurelia</name>
    <dbReference type="NCBI Taxonomy" id="5888"/>
    <lineage>
        <taxon>Eukaryota</taxon>
        <taxon>Sar</taxon>
        <taxon>Alveolata</taxon>
        <taxon>Ciliophora</taxon>
        <taxon>Intramacronucleata</taxon>
        <taxon>Oligohymenophorea</taxon>
        <taxon>Peniculida</taxon>
        <taxon>Parameciidae</taxon>
        <taxon>Paramecium</taxon>
    </lineage>
</organism>
<gene>
    <name evidence="1" type="ORF">GSPATT00016421001</name>
</gene>
<dbReference type="KEGG" id="ptm:GSPATT00016421001"/>
<dbReference type="OrthoDB" id="316528at2759"/>
<dbReference type="AlphaFoldDB" id="A0DEX8"/>
<protein>
    <submittedName>
        <fullName evidence="1">Uncharacterized protein</fullName>
    </submittedName>
</protein>